<proteinExistence type="inferred from homology"/>
<dbReference type="GO" id="GO:0039625">
    <property type="term" value="C:viral inner capsid"/>
    <property type="evidence" value="ECO:0007669"/>
    <property type="project" value="UniProtKB-KW"/>
</dbReference>
<evidence type="ECO:0000256" key="3">
    <source>
        <dbReference type="ARBA" id="ARBA00015347"/>
    </source>
</evidence>
<dbReference type="EMBL" id="KC853044">
    <property type="protein sequence ID" value="AGT51056.1"/>
    <property type="molecule type" value="Genomic_RNA"/>
</dbReference>
<keyword evidence="8" id="KW-1185">Reference proteome</keyword>
<dbReference type="GO" id="GO:0005198">
    <property type="term" value="F:structural molecule activity"/>
    <property type="evidence" value="ECO:0007669"/>
    <property type="project" value="InterPro"/>
</dbReference>
<keyword evidence="6" id="KW-1153">Inner capsid protein</keyword>
<evidence type="ECO:0000313" key="7">
    <source>
        <dbReference type="EMBL" id="AGT51056.1"/>
    </source>
</evidence>
<protein>
    <recommendedName>
        <fullName evidence="3">Outer capsid protein VP2</fullName>
    </recommendedName>
</protein>
<dbReference type="KEGG" id="vg:37618685"/>
<comment type="similarity">
    <text evidence="2">Belongs to the orbivirus VP2 family.</text>
</comment>
<organism evidence="7 8">
    <name type="scientific">Corriparta virus</name>
    <dbReference type="NCBI Taxonomy" id="40053"/>
    <lineage>
        <taxon>Viruses</taxon>
        <taxon>Riboviria</taxon>
        <taxon>Orthornavirae</taxon>
        <taxon>Duplornaviricota</taxon>
        <taxon>Resentoviricetes</taxon>
        <taxon>Reovirales</taxon>
        <taxon>Sedoreoviridae</taxon>
        <taxon>Orbivirus</taxon>
        <taxon>Orbivirus alphamitchellense</taxon>
    </lineage>
</organism>
<dbReference type="Pfam" id="PF00898">
    <property type="entry name" value="Orbi_VP2"/>
    <property type="match status" value="1"/>
</dbReference>
<keyword evidence="5" id="KW-0946">Virion</keyword>
<sequence>MAEYNIAVLERTIDFDDLAKCLLRQADLIIITKSRWPEDVNSLTQIRSVKVSLLNLNQDEQGLMVHHTKEKKAEDVYLTEPVVQTKNVVQRLYYSLADQSINIRMTDRTDGYDTAKKLASDFMNSKVIVKNGEFDHRLRIDTQIGKMLMHQSLFTPMHLARHTVCVNKSLHPLDVARKWYDQVTHGWMKMRIPNVKVGTQEYAHGKLPSDPQLGAGTMALADYSYSKNNKRMVAMWNMFKEKELLKTAWRASTVYGPEVQMLGVTTMYTVKDLHEDDKAIADVNAFSLVWGTMATQAPYYKRLSKHLTHDISCRVRVLLRVNDMRAIELYYILMSRILPPWFRKATGVSEVDIVEGKESFQLSDIFYEDMHPLEVLRSRLNRDVVILPPFYLPRKTDNLDHWMTENFPYLKKLRQITHLTTYKEVPTTTLMEVTTLNNLLLLIITLIPGANIDKENTLDVAVFEIRSSTDTVNRLAAHEKHHWEYVSPAIEKNFLRKITVSMAVSRFSSAFSSYMGLTLHQVADLQRVGLPDEEYHDSVDKYEEKGDDRDKAWRDEKTEIDAMKEGPAKEHALKQYKLEKSLADHRFFFVKTAKRVRETVDRAWNFAIKSLDYVTYNQVSGVMAYHCWGFADVMTSSIPLRAPRRSHIPLLIGPGYLKQHDIPHLLSHRFPLTYDTTTGSIGILIDHGDRVVIWKRGDVRAKVRDLVVGKIKGKLITISVEGGVVGSDFYGVKLGSVS</sequence>
<evidence type="ECO:0000256" key="4">
    <source>
        <dbReference type="ARBA" id="ARBA00022561"/>
    </source>
</evidence>
<evidence type="ECO:0000256" key="6">
    <source>
        <dbReference type="ARBA" id="ARBA00022996"/>
    </source>
</evidence>
<evidence type="ECO:0000256" key="5">
    <source>
        <dbReference type="ARBA" id="ARBA00022844"/>
    </source>
</evidence>
<evidence type="ECO:0000256" key="2">
    <source>
        <dbReference type="ARBA" id="ARBA00008722"/>
    </source>
</evidence>
<comment type="subcellular location">
    <subcellularLocation>
        <location evidence="1">Virion</location>
    </subcellularLocation>
</comment>
<dbReference type="InterPro" id="IPR001742">
    <property type="entry name" value="Capsid_VP2_Orbivir"/>
</dbReference>
<reference evidence="7 8" key="1">
    <citation type="journal article" date="2013" name="PLoS ONE">
        <title>Full Genome Sequencing of Corriparta Virus, Identifies California Mosquito Pool Virus as a Member of the Corriparta virus Species.</title>
        <authorList>
            <person name="Belaganahalli M.N."/>
            <person name="Maan S."/>
            <person name="Maan N.S."/>
            <person name="Nomikou K."/>
            <person name="Guimera M."/>
            <person name="Brownlie J."/>
            <person name="Tesh R."/>
            <person name="Attoui H."/>
            <person name="Mertens P.P."/>
        </authorList>
    </citation>
    <scope>NUCLEOTIDE SEQUENCE [LARGE SCALE GENOMIC DNA]</scope>
    <source>
        <strain evidence="7 8">AUS1960/01</strain>
    </source>
</reference>
<evidence type="ECO:0000256" key="1">
    <source>
        <dbReference type="ARBA" id="ARBA00004328"/>
    </source>
</evidence>
<keyword evidence="4" id="KW-0167">Capsid protein</keyword>
<accession>T1SQN8</accession>
<dbReference type="Proteomes" id="UP000146054">
    <property type="component" value="Genome"/>
</dbReference>
<name>T1SQN8_9REOV</name>
<dbReference type="GeneID" id="37618685"/>
<dbReference type="RefSeq" id="YP_009507683.1">
    <property type="nucleotide sequence ID" value="NC_038570.1"/>
</dbReference>
<evidence type="ECO:0000313" key="8">
    <source>
        <dbReference type="Proteomes" id="UP000146054"/>
    </source>
</evidence>